<dbReference type="Pfam" id="PF03703">
    <property type="entry name" value="bPH_2"/>
    <property type="match status" value="1"/>
</dbReference>
<proteinExistence type="predicted"/>
<evidence type="ECO:0000259" key="2">
    <source>
        <dbReference type="Pfam" id="PF03703"/>
    </source>
</evidence>
<dbReference type="RefSeq" id="WP_122226274.1">
    <property type="nucleotide sequence ID" value="NZ_RDQO01000001.1"/>
</dbReference>
<sequence length="147" mass="16347">MTPGPARHVREQDLLWSESEGQAANAGVFILALLTFWLLVPVLYAVYRYLRSATTRYTLTDQRLLVQSGIIVKHIETLELYRVLDLSVSGTLLLTVFGRGRVVISSTDATTPKLTINAIANPQAVANLIRDAVERCRVLKGVRAFDH</sequence>
<reference evidence="3 4" key="1">
    <citation type="submission" date="2018-10" db="EMBL/GenBank/DDBJ databases">
        <title>Draft genome of Cortibacter populi DSM10536.</title>
        <authorList>
            <person name="Bernier A.-M."/>
            <person name="Bernard K."/>
        </authorList>
    </citation>
    <scope>NUCLEOTIDE SEQUENCE [LARGE SCALE GENOMIC DNA]</scope>
    <source>
        <strain evidence="3 4">DSM 105136</strain>
    </source>
</reference>
<feature type="transmembrane region" description="Helical" evidence="1">
    <location>
        <begin position="23"/>
        <end position="47"/>
    </location>
</feature>
<dbReference type="InterPro" id="IPR005182">
    <property type="entry name" value="YdbS-like_PH"/>
</dbReference>
<dbReference type="Proteomes" id="UP000278006">
    <property type="component" value="Unassembled WGS sequence"/>
</dbReference>
<keyword evidence="1" id="KW-1133">Transmembrane helix</keyword>
<keyword evidence="1" id="KW-0472">Membrane</keyword>
<evidence type="ECO:0000313" key="4">
    <source>
        <dbReference type="Proteomes" id="UP000278006"/>
    </source>
</evidence>
<organism evidence="3 4">
    <name type="scientific">Corticibacter populi</name>
    <dbReference type="NCBI Taxonomy" id="1550736"/>
    <lineage>
        <taxon>Bacteria</taxon>
        <taxon>Pseudomonadati</taxon>
        <taxon>Pseudomonadota</taxon>
        <taxon>Betaproteobacteria</taxon>
        <taxon>Burkholderiales</taxon>
        <taxon>Comamonadaceae</taxon>
        <taxon>Corticibacter</taxon>
    </lineage>
</organism>
<evidence type="ECO:0000313" key="3">
    <source>
        <dbReference type="EMBL" id="RMX08151.1"/>
    </source>
</evidence>
<feature type="domain" description="YdbS-like PH" evidence="2">
    <location>
        <begin position="54"/>
        <end position="129"/>
    </location>
</feature>
<keyword evidence="1" id="KW-0812">Transmembrane</keyword>
<comment type="caution">
    <text evidence="3">The sequence shown here is derived from an EMBL/GenBank/DDBJ whole genome shotgun (WGS) entry which is preliminary data.</text>
</comment>
<evidence type="ECO:0000256" key="1">
    <source>
        <dbReference type="SAM" id="Phobius"/>
    </source>
</evidence>
<dbReference type="AlphaFoldDB" id="A0A3M6QYZ0"/>
<dbReference type="OrthoDB" id="8908210at2"/>
<accession>A0A3M6QYZ0</accession>
<keyword evidence="4" id="KW-1185">Reference proteome</keyword>
<dbReference type="PANTHER" id="PTHR37938">
    <property type="entry name" value="BLL0215 PROTEIN"/>
    <property type="match status" value="1"/>
</dbReference>
<name>A0A3M6QYZ0_9BURK</name>
<dbReference type="EMBL" id="RDQO01000001">
    <property type="protein sequence ID" value="RMX08151.1"/>
    <property type="molecule type" value="Genomic_DNA"/>
</dbReference>
<protein>
    <submittedName>
        <fullName evidence="3">PH domain-containing protein</fullName>
    </submittedName>
</protein>
<gene>
    <name evidence="3" type="ORF">D8I35_03260</name>
</gene>
<dbReference type="PANTHER" id="PTHR37938:SF1">
    <property type="entry name" value="BLL0215 PROTEIN"/>
    <property type="match status" value="1"/>
</dbReference>